<dbReference type="KEGG" id="gaw:V144x_28060"/>
<reference evidence="1 2" key="1">
    <citation type="submission" date="2019-03" db="EMBL/GenBank/DDBJ databases">
        <title>Deep-cultivation of Planctomycetes and their phenomic and genomic characterization uncovers novel biology.</title>
        <authorList>
            <person name="Wiegand S."/>
            <person name="Jogler M."/>
            <person name="Boedeker C."/>
            <person name="Pinto D."/>
            <person name="Vollmers J."/>
            <person name="Rivas-Marin E."/>
            <person name="Kohn T."/>
            <person name="Peeters S.H."/>
            <person name="Heuer A."/>
            <person name="Rast P."/>
            <person name="Oberbeckmann S."/>
            <person name="Bunk B."/>
            <person name="Jeske O."/>
            <person name="Meyerdierks A."/>
            <person name="Storesund J.E."/>
            <person name="Kallscheuer N."/>
            <person name="Luecker S."/>
            <person name="Lage O.M."/>
            <person name="Pohl T."/>
            <person name="Merkel B.J."/>
            <person name="Hornburger P."/>
            <person name="Mueller R.-W."/>
            <person name="Bruemmer F."/>
            <person name="Labrenz M."/>
            <person name="Spormann A.M."/>
            <person name="Op den Camp H."/>
            <person name="Overmann J."/>
            <person name="Amann R."/>
            <person name="Jetten M.S.M."/>
            <person name="Mascher T."/>
            <person name="Medema M.H."/>
            <person name="Devos D.P."/>
            <person name="Kaster A.-K."/>
            <person name="Ovreas L."/>
            <person name="Rohde M."/>
            <person name="Galperin M.Y."/>
            <person name="Jogler C."/>
        </authorList>
    </citation>
    <scope>NUCLEOTIDE SEQUENCE [LARGE SCALE GENOMIC DNA]</scope>
    <source>
        <strain evidence="1 2">V144</strain>
    </source>
</reference>
<dbReference type="InterPro" id="IPR011042">
    <property type="entry name" value="6-blade_b-propeller_TolB-like"/>
</dbReference>
<dbReference type="PANTHER" id="PTHR35580:SF1">
    <property type="entry name" value="PHYTASE-LIKE DOMAIN-CONTAINING PROTEIN"/>
    <property type="match status" value="1"/>
</dbReference>
<dbReference type="AlphaFoldDB" id="A0A517VWF6"/>
<name>A0A517VWF6_9PLAN</name>
<organism evidence="1 2">
    <name type="scientific">Gimesia aquarii</name>
    <dbReference type="NCBI Taxonomy" id="2527964"/>
    <lineage>
        <taxon>Bacteria</taxon>
        <taxon>Pseudomonadati</taxon>
        <taxon>Planctomycetota</taxon>
        <taxon>Planctomycetia</taxon>
        <taxon>Planctomycetales</taxon>
        <taxon>Planctomycetaceae</taxon>
        <taxon>Gimesia</taxon>
    </lineage>
</organism>
<gene>
    <name evidence="1" type="ORF">V144x_28060</name>
</gene>
<dbReference type="EMBL" id="CP037920">
    <property type="protein sequence ID" value="QDT97333.1"/>
    <property type="molecule type" value="Genomic_DNA"/>
</dbReference>
<dbReference type="RefSeq" id="WP_144985696.1">
    <property type="nucleotide sequence ID" value="NZ_CP037920.1"/>
</dbReference>
<dbReference type="InterPro" id="IPR010620">
    <property type="entry name" value="SBBP_repeat"/>
</dbReference>
<sequence length="471" mass="50984">MKTPHHQSTTYNFVFFLCSMALVLLFSKPILAGETKEKAAASTRSIIWIQQEGGRKHDKIRGMVVDGAGNCYVTGEFTEEAQFADKTVTSRGSMDFVLAKYSPAGKLLWLQTAGGTDIDRGYSVAVDQVGNSYVTGHFQSPTFQIGDKTLRNHGDYDYFIAKYDPSGKLLWTQSAGGTGYDYGHGIAVTPQGECYVAGSFAGEITFGNSQSKNRKGRSLFVAKYDTNGKLLWSQLAGNGRSQSGHQIAVDTNGNCYVCGFISGVVEFAGKQIGSDTRQQDIFLAKLTPDGKLVWSANSGGQANGLSTGVAVDQRGNCYLTGMFKNKAVFGKTTLKSAGEHDIFVARINSDGTPAWAYSGGGEKIDYGLGIATDRAGNCYVTGEFTNDVMFMGQHLTHLGGRDLFITRFSPEGKLDWLEMMGGKHSDLSYAIAVDGNNHCFISGAFSPATQYQSHQLKSRGNNDIFLIKMSQ</sequence>
<proteinExistence type="predicted"/>
<dbReference type="Gene3D" id="2.80.10.50">
    <property type="match status" value="1"/>
</dbReference>
<evidence type="ECO:0000313" key="2">
    <source>
        <dbReference type="Proteomes" id="UP000318704"/>
    </source>
</evidence>
<dbReference type="Pfam" id="PF06739">
    <property type="entry name" value="SBBP"/>
    <property type="match status" value="2"/>
</dbReference>
<dbReference type="InterPro" id="IPR052918">
    <property type="entry name" value="Motility_Chemotaxis_Reg"/>
</dbReference>
<evidence type="ECO:0000313" key="1">
    <source>
        <dbReference type="EMBL" id="QDT97333.1"/>
    </source>
</evidence>
<dbReference type="PANTHER" id="PTHR35580">
    <property type="entry name" value="CELL SURFACE GLYCOPROTEIN (S-LAYER PROTEIN)-LIKE PROTEIN"/>
    <property type="match status" value="1"/>
</dbReference>
<dbReference type="SUPFAM" id="SSF101898">
    <property type="entry name" value="NHL repeat"/>
    <property type="match status" value="1"/>
</dbReference>
<accession>A0A517VWF6</accession>
<protein>
    <submittedName>
        <fullName evidence="1">Beta-propeller repeat protein</fullName>
    </submittedName>
</protein>
<dbReference type="Proteomes" id="UP000318704">
    <property type="component" value="Chromosome"/>
</dbReference>
<dbReference type="Gene3D" id="2.120.10.30">
    <property type="entry name" value="TolB, C-terminal domain"/>
    <property type="match status" value="1"/>
</dbReference>